<evidence type="ECO:0000313" key="1">
    <source>
        <dbReference type="EMBL" id="NMO79484.1"/>
    </source>
</evidence>
<evidence type="ECO:0008006" key="3">
    <source>
        <dbReference type="Google" id="ProtNLM"/>
    </source>
</evidence>
<dbReference type="AlphaFoldDB" id="A0A7Y0KBP0"/>
<sequence length="682" mass="78824">MVVMMDLPLILSGPMVRRVEVTSAYLWIALSEKYRLNAKVYSIEINPETGEYDYQPISIQSDAQIFRLGKKVYVYLIKIQPNSKILPSQTLLGYNIELKKGKRSYDLSDFGLLSPTHPASICYGNLQYPTFFIPARDQSNILYGSCRKLHGIGKDALSLGDEKLQEYYFQLEKRPNALFLTGDQIYADDVPAPVAPFLSALGKQLIGKEEPLKELCKDFNSKSLQTAFSQLNGRKELIKKYCQFTSRKADNHLMTLGEYAAMYIMNWNPEIWELANKAGYLKDFDDYLVDDEIYIDSDKEQPKEYGRKINIIRKEFNQQQKDMERFQQYLPKVRRLLANIPIYMIFDDHDVTDDWNITKEWQEKVASSPLGNHVIANALTAYWAFQGWGNNPEAFPLSFFTKIGNYIKRLKVHTLAYTEWLQTILTFRSWSYVAPTNPRSLILDTRTQRAYPAERTYVIGNVLKQRTNGPNLIRKKEWNHLSELLFSSGWQTQTPLVIISATPLYGVHLIESFLKNFILPLTNILPSLQKSLDLEWWKFNGRGFSFFHQQIAEWNPSNCIILSGDAHMASSIAVEVYFQQQKKRSLHQFTSSPIKNQSFDGLSGMALKSILHFRKSSTKQQKMSRYCGNDYVIHEKEASASFLWKEIISHQVLANGSMIDTKNNLGWLAFNKDSFRHSFLKK</sequence>
<dbReference type="InterPro" id="IPR038607">
    <property type="entry name" value="PhoD-like_sf"/>
</dbReference>
<dbReference type="PANTHER" id="PTHR37031">
    <property type="entry name" value="METALLOPHOSPHATASE BINDING DOMAIN PROTEIN"/>
    <property type="match status" value="1"/>
</dbReference>
<dbReference type="Gene3D" id="3.60.21.70">
    <property type="entry name" value="PhoD-like phosphatase"/>
    <property type="match status" value="1"/>
</dbReference>
<evidence type="ECO:0000313" key="2">
    <source>
        <dbReference type="Proteomes" id="UP000588491"/>
    </source>
</evidence>
<keyword evidence="2" id="KW-1185">Reference proteome</keyword>
<proteinExistence type="predicted"/>
<accession>A0A7Y0KBP0</accession>
<dbReference type="RefSeq" id="WP_169189274.1">
    <property type="nucleotide sequence ID" value="NZ_JABBPK010000001.1"/>
</dbReference>
<dbReference type="EMBL" id="JABBPK010000001">
    <property type="protein sequence ID" value="NMO79484.1"/>
    <property type="molecule type" value="Genomic_DNA"/>
</dbReference>
<comment type="caution">
    <text evidence="1">The sequence shown here is derived from an EMBL/GenBank/DDBJ whole genome shotgun (WGS) entry which is preliminary data.</text>
</comment>
<dbReference type="Proteomes" id="UP000588491">
    <property type="component" value="Unassembled WGS sequence"/>
</dbReference>
<protein>
    <recommendedName>
        <fullName evidence="3">PhoD-like phosphatase metallophosphatase domain-containing protein</fullName>
    </recommendedName>
</protein>
<dbReference type="InterPro" id="IPR029052">
    <property type="entry name" value="Metallo-depent_PP-like"/>
</dbReference>
<gene>
    <name evidence="1" type="ORF">HHU08_21340</name>
</gene>
<reference evidence="1 2" key="1">
    <citation type="submission" date="2020-04" db="EMBL/GenBank/DDBJ databases">
        <title>Bacillus sp. UniB3 isolated from commercial digestive syrup.</title>
        <authorList>
            <person name="Thorat V."/>
            <person name="Kirdat K."/>
            <person name="Tiwarekar B."/>
            <person name="Yadav A."/>
        </authorList>
    </citation>
    <scope>NUCLEOTIDE SEQUENCE [LARGE SCALE GENOMIC DNA]</scope>
    <source>
        <strain evidence="1 2">UniB3</strain>
    </source>
</reference>
<name>A0A7Y0KBP0_9BACI</name>
<organism evidence="1 2">
    <name type="scientific">Niallia alba</name>
    <dbReference type="NCBI Taxonomy" id="2729105"/>
    <lineage>
        <taxon>Bacteria</taxon>
        <taxon>Bacillati</taxon>
        <taxon>Bacillota</taxon>
        <taxon>Bacilli</taxon>
        <taxon>Bacillales</taxon>
        <taxon>Bacillaceae</taxon>
        <taxon>Niallia</taxon>
    </lineage>
</organism>
<dbReference type="PANTHER" id="PTHR37031:SF2">
    <property type="entry name" value="PHOD-LIKE PHOSPHATASE METALLOPHOSPHATASE DOMAIN-CONTAINING PROTEIN"/>
    <property type="match status" value="1"/>
</dbReference>
<dbReference type="SUPFAM" id="SSF56300">
    <property type="entry name" value="Metallo-dependent phosphatases"/>
    <property type="match status" value="1"/>
</dbReference>